<feature type="transmembrane region" description="Helical" evidence="1">
    <location>
        <begin position="272"/>
        <end position="290"/>
    </location>
</feature>
<feature type="transmembrane region" description="Helical" evidence="1">
    <location>
        <begin position="212"/>
        <end position="230"/>
    </location>
</feature>
<dbReference type="SUPFAM" id="SSF103481">
    <property type="entry name" value="Multidrug resistance efflux transporter EmrE"/>
    <property type="match status" value="2"/>
</dbReference>
<feature type="transmembrane region" description="Helical" evidence="1">
    <location>
        <begin position="242"/>
        <end position="263"/>
    </location>
</feature>
<keyword evidence="4" id="KW-1185">Reference proteome</keyword>
<keyword evidence="1" id="KW-0472">Membrane</keyword>
<comment type="caution">
    <text evidence="3">The sequence shown here is derived from an EMBL/GenBank/DDBJ whole genome shotgun (WGS) entry which is preliminary data.</text>
</comment>
<evidence type="ECO:0000256" key="1">
    <source>
        <dbReference type="SAM" id="Phobius"/>
    </source>
</evidence>
<keyword evidence="1" id="KW-1133">Transmembrane helix</keyword>
<dbReference type="InterPro" id="IPR000620">
    <property type="entry name" value="EamA_dom"/>
</dbReference>
<gene>
    <name evidence="3" type="ORF">ACFQO1_12825</name>
</gene>
<feature type="transmembrane region" description="Helical" evidence="1">
    <location>
        <begin position="146"/>
        <end position="167"/>
    </location>
</feature>
<feature type="transmembrane region" description="Helical" evidence="1">
    <location>
        <begin position="29"/>
        <end position="49"/>
    </location>
</feature>
<protein>
    <submittedName>
        <fullName evidence="3">EamA family transporter</fullName>
    </submittedName>
</protein>
<dbReference type="InterPro" id="IPR037185">
    <property type="entry name" value="EmrE-like"/>
</dbReference>
<dbReference type="Proteomes" id="UP001596415">
    <property type="component" value="Unassembled WGS sequence"/>
</dbReference>
<feature type="transmembrane region" description="Helical" evidence="1">
    <location>
        <begin position="6"/>
        <end position="22"/>
    </location>
</feature>
<evidence type="ECO:0000313" key="3">
    <source>
        <dbReference type="EMBL" id="MFC7358578.1"/>
    </source>
</evidence>
<feature type="transmembrane region" description="Helical" evidence="1">
    <location>
        <begin position="88"/>
        <end position="110"/>
    </location>
</feature>
<organism evidence="3 4">
    <name type="scientific">Jejudonia soesokkakensis</name>
    <dbReference type="NCBI Taxonomy" id="1323432"/>
    <lineage>
        <taxon>Bacteria</taxon>
        <taxon>Pseudomonadati</taxon>
        <taxon>Bacteroidota</taxon>
        <taxon>Flavobacteriia</taxon>
        <taxon>Flavobacteriales</taxon>
        <taxon>Flavobacteriaceae</taxon>
        <taxon>Jejudonia</taxon>
    </lineage>
</organism>
<name>A0ABW2MV22_9FLAO</name>
<dbReference type="EMBL" id="JBHTBN010000007">
    <property type="protein sequence ID" value="MFC7358578.1"/>
    <property type="molecule type" value="Genomic_DNA"/>
</dbReference>
<sequence>MIYLLLSILASTIIFVVFKLFATFKINTLHAIVVNYFVACLCGMIAYKGSVSLSEIPQQDWFYYTLGLGALFIIVFNLMAITTQRSGLSVVSVATKMSLIIPIIFGLIYYKESIGIFKIIGIVLALAAVYLASIKSKDGIAIQPKNLVFPVLVFLGSGVIDTSIKFLEDSFVAETDVPVFSSTIFSAAFTIGVLVLTIQAVQGKFTFEFKNILGGIALGIPNYFSIYFLVKALRGGLLESSGVFTINNVAIVLLSTVLGILLFKEKLIPKNWIGIALAVLSIAFIFLAAYDF</sequence>
<proteinExistence type="predicted"/>
<dbReference type="RefSeq" id="WP_380218559.1">
    <property type="nucleotide sequence ID" value="NZ_JBHTBN010000007.1"/>
</dbReference>
<dbReference type="Gene3D" id="1.10.3730.20">
    <property type="match status" value="1"/>
</dbReference>
<keyword evidence="1" id="KW-0812">Transmembrane</keyword>
<dbReference type="Pfam" id="PF00892">
    <property type="entry name" value="EamA"/>
    <property type="match status" value="1"/>
</dbReference>
<feature type="transmembrane region" description="Helical" evidence="1">
    <location>
        <begin position="61"/>
        <end position="81"/>
    </location>
</feature>
<feature type="domain" description="EamA" evidence="2">
    <location>
        <begin position="2"/>
        <end position="133"/>
    </location>
</feature>
<feature type="transmembrane region" description="Helical" evidence="1">
    <location>
        <begin position="116"/>
        <end position="134"/>
    </location>
</feature>
<accession>A0ABW2MV22</accession>
<feature type="transmembrane region" description="Helical" evidence="1">
    <location>
        <begin position="179"/>
        <end position="200"/>
    </location>
</feature>
<evidence type="ECO:0000259" key="2">
    <source>
        <dbReference type="Pfam" id="PF00892"/>
    </source>
</evidence>
<reference evidence="4" key="1">
    <citation type="journal article" date="2019" name="Int. J. Syst. Evol. Microbiol.">
        <title>The Global Catalogue of Microorganisms (GCM) 10K type strain sequencing project: providing services to taxonomists for standard genome sequencing and annotation.</title>
        <authorList>
            <consortium name="The Broad Institute Genomics Platform"/>
            <consortium name="The Broad Institute Genome Sequencing Center for Infectious Disease"/>
            <person name="Wu L."/>
            <person name="Ma J."/>
        </authorList>
    </citation>
    <scope>NUCLEOTIDE SEQUENCE [LARGE SCALE GENOMIC DNA]</scope>
    <source>
        <strain evidence="4">CGMCC 1.16306</strain>
    </source>
</reference>
<evidence type="ECO:0000313" key="4">
    <source>
        <dbReference type="Proteomes" id="UP001596415"/>
    </source>
</evidence>